<dbReference type="Proteomes" id="UP000033116">
    <property type="component" value="Chromosome"/>
</dbReference>
<sequence length="153" mass="17253">MPEIKKFFKNSIAVSDVLGEILMTTVAVILIGSIAVSIFSYGGPDDIPRTQVNEWIDAETDKIYLENSGGEFIDTENLEIVVNVNGNRYTYSSSNISENLGNKNNWELGDRIEINTSSKWNLHIEEEDEVDMYLIDKPSKKVFQMLRLSAGEN</sequence>
<feature type="transmembrane region" description="Helical" evidence="1">
    <location>
        <begin position="21"/>
        <end position="42"/>
    </location>
</feature>
<keyword evidence="1" id="KW-1133">Transmembrane helix</keyword>
<evidence type="ECO:0000313" key="4">
    <source>
        <dbReference type="Proteomes" id="UP000033116"/>
    </source>
</evidence>
<evidence type="ECO:0000256" key="1">
    <source>
        <dbReference type="SAM" id="Phobius"/>
    </source>
</evidence>
<dbReference type="GeneID" id="24866337"/>
<dbReference type="HOGENOM" id="CLU_121765_0_0_2"/>
<dbReference type="AlphaFoldDB" id="A0A0E3RFL4"/>
<keyword evidence="1" id="KW-0812">Transmembrane</keyword>
<dbReference type="PATRIC" id="fig|1434115.4.peg.3832"/>
<evidence type="ECO:0000313" key="3">
    <source>
        <dbReference type="EMBL" id="AKB63007.1"/>
    </source>
</evidence>
<protein>
    <recommendedName>
        <fullName evidence="2">Archaeal Type IV pilin N-terminal domain-containing protein</fullName>
    </recommendedName>
</protein>
<gene>
    <name evidence="3" type="ORF">MSMAP_3022</name>
</gene>
<dbReference type="RefSeq" id="WP_048044234.1">
    <property type="nucleotide sequence ID" value="NZ_CP009511.1"/>
</dbReference>
<reference evidence="3 4" key="1">
    <citation type="submission" date="2014-07" db="EMBL/GenBank/DDBJ databases">
        <title>Methanogenic archaea and the global carbon cycle.</title>
        <authorList>
            <person name="Henriksen J.R."/>
            <person name="Luke J."/>
            <person name="Reinhart S."/>
            <person name="Benedict M.N."/>
            <person name="Youngblut N.D."/>
            <person name="Metcalf M.E."/>
            <person name="Whitaker R.J."/>
            <person name="Metcalf W.W."/>
        </authorList>
    </citation>
    <scope>NUCLEOTIDE SEQUENCE [LARGE SCALE GENOMIC DNA]</scope>
    <source>
        <strain evidence="3 4">SarPi</strain>
    </source>
</reference>
<dbReference type="PANTHER" id="PTHR38138">
    <property type="entry name" value="VNG6441H"/>
    <property type="match status" value="1"/>
</dbReference>
<dbReference type="Pfam" id="PF07790">
    <property type="entry name" value="Pilin_N"/>
    <property type="match status" value="1"/>
</dbReference>
<dbReference type="PANTHER" id="PTHR38138:SF1">
    <property type="entry name" value="ARCHAEAL TYPE IV PILIN N-TERMINAL DOMAIN-CONTAINING PROTEIN"/>
    <property type="match status" value="1"/>
</dbReference>
<feature type="domain" description="Archaeal Type IV pilin N-terminal" evidence="2">
    <location>
        <begin position="13"/>
        <end position="86"/>
    </location>
</feature>
<evidence type="ECO:0000259" key="2">
    <source>
        <dbReference type="Pfam" id="PF07790"/>
    </source>
</evidence>
<proteinExistence type="predicted"/>
<name>A0A0E3RFL4_METMZ</name>
<keyword evidence="1" id="KW-0472">Membrane</keyword>
<accession>A0A0E3RFL4</accession>
<dbReference type="EMBL" id="CP009511">
    <property type="protein sequence ID" value="AKB63007.1"/>
    <property type="molecule type" value="Genomic_DNA"/>
</dbReference>
<dbReference type="InterPro" id="IPR012859">
    <property type="entry name" value="Pilin_N_archaeal"/>
</dbReference>
<organism evidence="3 4">
    <name type="scientific">Methanosarcina mazei SarPi</name>
    <dbReference type="NCBI Taxonomy" id="1434115"/>
    <lineage>
        <taxon>Archaea</taxon>
        <taxon>Methanobacteriati</taxon>
        <taxon>Methanobacteriota</taxon>
        <taxon>Stenosarchaea group</taxon>
        <taxon>Methanomicrobia</taxon>
        <taxon>Methanosarcinales</taxon>
        <taxon>Methanosarcinaceae</taxon>
        <taxon>Methanosarcina</taxon>
    </lineage>
</organism>